<evidence type="ECO:0000256" key="1">
    <source>
        <dbReference type="SAM" id="MobiDB-lite"/>
    </source>
</evidence>
<dbReference type="AlphaFoldDB" id="K1JWN1"/>
<dbReference type="HOGENOM" id="CLU_1004464_0_0_4"/>
<feature type="compositionally biased region" description="Low complexity" evidence="1">
    <location>
        <begin position="257"/>
        <end position="266"/>
    </location>
</feature>
<protein>
    <recommendedName>
        <fullName evidence="4">RloB domain-containing protein</fullName>
    </recommendedName>
</protein>
<dbReference type="STRING" id="742823.HMPREF9465_01153"/>
<dbReference type="RefSeq" id="WP_005435033.1">
    <property type="nucleotide sequence ID" value="NZ_JH815516.1"/>
</dbReference>
<dbReference type="InterPro" id="IPR025591">
    <property type="entry name" value="RloB"/>
</dbReference>
<name>K1JWN1_9BURK</name>
<dbReference type="OrthoDB" id="9796523at2"/>
<sequence>MTGFRVPGPGRIHVFCEGETEVLYLQDFCRLIGLSGKKAVISVCPVKNPARAIEWICRQVPGVSKASAASPECWLVFDRDRHEGFHEVFELVKQHPCIHLAATKPCFEYWLLLHFDDFQDDLPLAQGWYVAKRQVQGKQVAPDRSVRMTMEFLERVAHPEAVLKRLKKHMPGYGKNKAGVFEQLFPFLGTALWRTLGGVDPEYGHGSRLPELLERLCSLAGTTIVDVACRQALELASRCLAKAGGRSSGTCVRQKARPAAPKNPRASGVTRMPQCCA</sequence>
<organism evidence="2 3">
    <name type="scientific">Sutterella wadsworthensis 2_1_59BFAA</name>
    <dbReference type="NCBI Taxonomy" id="742823"/>
    <lineage>
        <taxon>Bacteria</taxon>
        <taxon>Pseudomonadati</taxon>
        <taxon>Pseudomonadota</taxon>
        <taxon>Betaproteobacteria</taxon>
        <taxon>Burkholderiales</taxon>
        <taxon>Sutterellaceae</taxon>
        <taxon>Sutterella</taxon>
    </lineage>
</organism>
<dbReference type="Proteomes" id="UP000005835">
    <property type="component" value="Unassembled WGS sequence"/>
</dbReference>
<reference evidence="2 3" key="1">
    <citation type="submission" date="2012-05" db="EMBL/GenBank/DDBJ databases">
        <title>The Genome Sequence of Sutterella wadsworthensis 2_1_59BFAA.</title>
        <authorList>
            <consortium name="The Broad Institute Genome Sequencing Platform"/>
            <person name="Earl A."/>
            <person name="Ward D."/>
            <person name="Feldgarden M."/>
            <person name="Gevers D."/>
            <person name="Daigneault M."/>
            <person name="Strauss J."/>
            <person name="Allen-Vercoe E."/>
            <person name="Walker B."/>
            <person name="Young S.K."/>
            <person name="Zeng Q."/>
            <person name="Gargeya S."/>
            <person name="Fitzgerald M."/>
            <person name="Haas B."/>
            <person name="Abouelleil A."/>
            <person name="Alvarado L."/>
            <person name="Arachchi H.M."/>
            <person name="Berlin A.M."/>
            <person name="Chapman S.B."/>
            <person name="Goldberg J."/>
            <person name="Griggs A."/>
            <person name="Gujja S."/>
            <person name="Hansen M."/>
            <person name="Howarth C."/>
            <person name="Imamovic A."/>
            <person name="Larimer J."/>
            <person name="McCowen C."/>
            <person name="Montmayeur A."/>
            <person name="Murphy C."/>
            <person name="Neiman D."/>
            <person name="Pearson M."/>
            <person name="Priest M."/>
            <person name="Roberts A."/>
            <person name="Saif S."/>
            <person name="Shea T."/>
            <person name="Sisk P."/>
            <person name="Sykes S."/>
            <person name="Wortman J."/>
            <person name="Nusbaum C."/>
            <person name="Birren B."/>
        </authorList>
    </citation>
    <scope>NUCLEOTIDE SEQUENCE [LARGE SCALE GENOMIC DNA]</scope>
    <source>
        <strain evidence="2 3">2_1_59BFAA</strain>
    </source>
</reference>
<evidence type="ECO:0008006" key="4">
    <source>
        <dbReference type="Google" id="ProtNLM"/>
    </source>
</evidence>
<proteinExistence type="predicted"/>
<dbReference type="EMBL" id="ADMG01000031">
    <property type="protein sequence ID" value="EKB31048.1"/>
    <property type="molecule type" value="Genomic_DNA"/>
</dbReference>
<dbReference type="eggNOG" id="ENOG50317SN">
    <property type="taxonomic scope" value="Bacteria"/>
</dbReference>
<evidence type="ECO:0000313" key="3">
    <source>
        <dbReference type="Proteomes" id="UP000005835"/>
    </source>
</evidence>
<keyword evidence="3" id="KW-1185">Reference proteome</keyword>
<comment type="caution">
    <text evidence="2">The sequence shown here is derived from an EMBL/GenBank/DDBJ whole genome shotgun (WGS) entry which is preliminary data.</text>
</comment>
<accession>K1JWN1</accession>
<gene>
    <name evidence="2" type="ORF">HMPREF9465_01153</name>
</gene>
<feature type="region of interest" description="Disordered" evidence="1">
    <location>
        <begin position="245"/>
        <end position="277"/>
    </location>
</feature>
<dbReference type="Pfam" id="PF13707">
    <property type="entry name" value="RloB"/>
    <property type="match status" value="1"/>
</dbReference>
<evidence type="ECO:0000313" key="2">
    <source>
        <dbReference type="EMBL" id="EKB31048.1"/>
    </source>
</evidence>
<dbReference type="PATRIC" id="fig|742823.3.peg.1142"/>